<dbReference type="InterPro" id="IPR036322">
    <property type="entry name" value="WD40_repeat_dom_sf"/>
</dbReference>
<dbReference type="PROSITE" id="PS50082">
    <property type="entry name" value="WD_REPEATS_2"/>
    <property type="match status" value="5"/>
</dbReference>
<protein>
    <submittedName>
        <fullName evidence="4">Eukaryotic translation initiation factor 3 subunit, putative</fullName>
    </submittedName>
</protein>
<dbReference type="OrthoDB" id="538223at2759"/>
<dbReference type="Proteomes" id="UP000007800">
    <property type="component" value="Unassembled WGS sequence"/>
</dbReference>
<dbReference type="PROSITE" id="PS50294">
    <property type="entry name" value="WD_REPEATS_REGION"/>
    <property type="match status" value="3"/>
</dbReference>
<dbReference type="PANTHER" id="PTHR19845">
    <property type="entry name" value="KATANIN P80 SUBUNIT"/>
    <property type="match status" value="1"/>
</dbReference>
<dbReference type="EMBL" id="GG687290">
    <property type="protein sequence ID" value="EEQ97245.1"/>
    <property type="molecule type" value="Genomic_DNA"/>
</dbReference>
<dbReference type="GO" id="GO:0008352">
    <property type="term" value="C:katanin complex"/>
    <property type="evidence" value="ECO:0007669"/>
    <property type="project" value="TreeGrafter"/>
</dbReference>
<evidence type="ECO:0000313" key="5">
    <source>
        <dbReference type="Proteomes" id="UP000007800"/>
    </source>
</evidence>
<dbReference type="InParanoid" id="C5M1C3"/>
<dbReference type="GO" id="GO:0003743">
    <property type="term" value="F:translation initiation factor activity"/>
    <property type="evidence" value="ECO:0007669"/>
    <property type="project" value="UniProtKB-KW"/>
</dbReference>
<keyword evidence="2" id="KW-0677">Repeat</keyword>
<feature type="repeat" description="WD" evidence="3">
    <location>
        <begin position="58"/>
        <end position="99"/>
    </location>
</feature>
<keyword evidence="4" id="KW-0396">Initiation factor</keyword>
<dbReference type="PROSITE" id="PS00678">
    <property type="entry name" value="WD_REPEATS_1"/>
    <property type="match status" value="1"/>
</dbReference>
<dbReference type="GO" id="GO:0007019">
    <property type="term" value="P:microtubule depolymerization"/>
    <property type="evidence" value="ECO:0007669"/>
    <property type="project" value="TreeGrafter"/>
</dbReference>
<dbReference type="PRINTS" id="PR00320">
    <property type="entry name" value="GPROTEINBRPT"/>
</dbReference>
<reference evidence="4 5" key="1">
    <citation type="submission" date="2008-07" db="EMBL/GenBank/DDBJ databases">
        <authorList>
            <person name="El-Sayed N."/>
            <person name="Caler E."/>
            <person name="Inman J."/>
            <person name="Amedeo P."/>
            <person name="Hass B."/>
            <person name="Wortman J."/>
        </authorList>
    </citation>
    <scope>NUCLEOTIDE SEQUENCE [LARGE SCALE GENOMIC DNA]</scope>
    <source>
        <strain evidence="5">ATCC 50983 / TXsc</strain>
    </source>
</reference>
<gene>
    <name evidence="4" type="ORF">Pmar_PMAR024686</name>
</gene>
<keyword evidence="5" id="KW-1185">Reference proteome</keyword>
<dbReference type="InterPro" id="IPR020472">
    <property type="entry name" value="WD40_PAC1"/>
</dbReference>
<dbReference type="RefSeq" id="XP_002764528.1">
    <property type="nucleotide sequence ID" value="XM_002764482.1"/>
</dbReference>
<feature type="repeat" description="WD" evidence="3">
    <location>
        <begin position="132"/>
        <end position="163"/>
    </location>
</feature>
<keyword evidence="1 3" id="KW-0853">WD repeat</keyword>
<dbReference type="PANTHER" id="PTHR19845:SF0">
    <property type="entry name" value="KATANIN P80 WD40 REPEAT-CONTAINING SUBUNIT B1"/>
    <property type="match status" value="1"/>
</dbReference>
<dbReference type="OMA" id="WSELACT"/>
<feature type="repeat" description="WD" evidence="3">
    <location>
        <begin position="165"/>
        <end position="197"/>
    </location>
</feature>
<sequence length="207" mass="22346">MQRQQPLIQMTTFTAHSDEVLCCRLGLASGRLLVTGGVDERVNVWRIEKTGNSAVMSLSGHNSAVSCAVFDRQEKIIASGCTGGGIKVWDVASSELVASLPGHKTECTTVEFHPYGSFFATASADTNIKVYVRFSPHGKWLVGGGSDGSVRLWDLSAGKLLKDMEDPHRDAVTALDFHPADFYLVSGSSDRTCKLWNCDTFSIAGSI</sequence>
<evidence type="ECO:0000256" key="3">
    <source>
        <dbReference type="PROSITE-ProRule" id="PRU00221"/>
    </source>
</evidence>
<feature type="repeat" description="WD" evidence="3">
    <location>
        <begin position="100"/>
        <end position="131"/>
    </location>
</feature>
<feature type="repeat" description="WD" evidence="3">
    <location>
        <begin position="13"/>
        <end position="55"/>
    </location>
</feature>
<dbReference type="CDD" id="cd00200">
    <property type="entry name" value="WD40"/>
    <property type="match status" value="1"/>
</dbReference>
<dbReference type="InterPro" id="IPR019775">
    <property type="entry name" value="WD40_repeat_CS"/>
</dbReference>
<dbReference type="SMART" id="SM00320">
    <property type="entry name" value="WD40"/>
    <property type="match status" value="4"/>
</dbReference>
<evidence type="ECO:0000313" key="4">
    <source>
        <dbReference type="EMBL" id="EEQ97245.1"/>
    </source>
</evidence>
<dbReference type="InterPro" id="IPR015943">
    <property type="entry name" value="WD40/YVTN_repeat-like_dom_sf"/>
</dbReference>
<name>C5M1C3_PERM5</name>
<dbReference type="GeneID" id="9054682"/>
<dbReference type="SUPFAM" id="SSF50978">
    <property type="entry name" value="WD40 repeat-like"/>
    <property type="match status" value="1"/>
</dbReference>
<proteinExistence type="predicted"/>
<dbReference type="InterPro" id="IPR001680">
    <property type="entry name" value="WD40_rpt"/>
</dbReference>
<evidence type="ECO:0000256" key="2">
    <source>
        <dbReference type="ARBA" id="ARBA00022737"/>
    </source>
</evidence>
<dbReference type="AlphaFoldDB" id="C5M1C3"/>
<dbReference type="Gene3D" id="2.130.10.10">
    <property type="entry name" value="YVTN repeat-like/Quinoprotein amine dehydrogenase"/>
    <property type="match status" value="2"/>
</dbReference>
<evidence type="ECO:0000256" key="1">
    <source>
        <dbReference type="ARBA" id="ARBA00022574"/>
    </source>
</evidence>
<organism evidence="5">
    <name type="scientific">Perkinsus marinus (strain ATCC 50983 / TXsc)</name>
    <dbReference type="NCBI Taxonomy" id="423536"/>
    <lineage>
        <taxon>Eukaryota</taxon>
        <taxon>Sar</taxon>
        <taxon>Alveolata</taxon>
        <taxon>Perkinsozoa</taxon>
        <taxon>Perkinsea</taxon>
        <taxon>Perkinsida</taxon>
        <taxon>Perkinsidae</taxon>
        <taxon>Perkinsus</taxon>
    </lineage>
</organism>
<dbReference type="FunFam" id="2.130.10.10:FF:000462">
    <property type="entry name" value="Katanin p80 WD40 repeat-containing subunit B1"/>
    <property type="match status" value="1"/>
</dbReference>
<accession>C5M1C3</accession>
<keyword evidence="4" id="KW-0648">Protein biosynthesis</keyword>
<dbReference type="Pfam" id="PF00400">
    <property type="entry name" value="WD40"/>
    <property type="match status" value="5"/>
</dbReference>